<dbReference type="GO" id="GO:0004674">
    <property type="term" value="F:protein serine/threonine kinase activity"/>
    <property type="evidence" value="ECO:0007669"/>
    <property type="project" value="InterPro"/>
</dbReference>
<dbReference type="InterPro" id="IPR045133">
    <property type="entry name" value="IRE1/2-like"/>
</dbReference>
<evidence type="ECO:0000313" key="4">
    <source>
        <dbReference type="EMBL" id="CAE0499230.1"/>
    </source>
</evidence>
<dbReference type="InterPro" id="IPR000719">
    <property type="entry name" value="Prot_kinase_dom"/>
</dbReference>
<evidence type="ECO:0000259" key="3">
    <source>
        <dbReference type="PROSITE" id="PS50011"/>
    </source>
</evidence>
<dbReference type="PANTHER" id="PTHR13954:SF6">
    <property type="entry name" value="NON-SPECIFIC SERINE_THREONINE PROTEIN KINASE"/>
    <property type="match status" value="1"/>
</dbReference>
<evidence type="ECO:0000256" key="2">
    <source>
        <dbReference type="SAM" id="MobiDB-lite"/>
    </source>
</evidence>
<dbReference type="EMBL" id="HBIP01023884">
    <property type="protein sequence ID" value="CAE0499232.1"/>
    <property type="molecule type" value="Transcribed_RNA"/>
</dbReference>
<dbReference type="PANTHER" id="PTHR13954">
    <property type="entry name" value="IRE1-RELATED"/>
    <property type="match status" value="1"/>
</dbReference>
<dbReference type="Gene3D" id="1.10.510.10">
    <property type="entry name" value="Transferase(Phosphotransferase) domain 1"/>
    <property type="match status" value="1"/>
</dbReference>
<evidence type="ECO:0000313" key="5">
    <source>
        <dbReference type="EMBL" id="CAE0499232.1"/>
    </source>
</evidence>
<feature type="coiled-coil region" evidence="1">
    <location>
        <begin position="666"/>
        <end position="712"/>
    </location>
</feature>
<organism evidence="4">
    <name type="scientific">Dunaliella tertiolecta</name>
    <name type="common">Green alga</name>
    <dbReference type="NCBI Taxonomy" id="3047"/>
    <lineage>
        <taxon>Eukaryota</taxon>
        <taxon>Viridiplantae</taxon>
        <taxon>Chlorophyta</taxon>
        <taxon>core chlorophytes</taxon>
        <taxon>Chlorophyceae</taxon>
        <taxon>CS clade</taxon>
        <taxon>Chlamydomonadales</taxon>
        <taxon>Dunaliellaceae</taxon>
        <taxon>Dunaliella</taxon>
    </lineage>
</organism>
<dbReference type="GO" id="GO:0004521">
    <property type="term" value="F:RNA endonuclease activity"/>
    <property type="evidence" value="ECO:0007669"/>
    <property type="project" value="InterPro"/>
</dbReference>
<gene>
    <name evidence="4" type="ORF">DTER00134_LOCUS14303</name>
    <name evidence="5" type="ORF">DTER00134_LOCUS14305</name>
</gene>
<dbReference type="GO" id="GO:0051082">
    <property type="term" value="F:unfolded protein binding"/>
    <property type="evidence" value="ECO:0007669"/>
    <property type="project" value="TreeGrafter"/>
</dbReference>
<dbReference type="EMBL" id="HBIP01023882">
    <property type="protein sequence ID" value="CAE0499230.1"/>
    <property type="molecule type" value="Transcribed_RNA"/>
</dbReference>
<proteinExistence type="predicted"/>
<dbReference type="GO" id="GO:0036498">
    <property type="term" value="P:IRE1-mediated unfolded protein response"/>
    <property type="evidence" value="ECO:0007669"/>
    <property type="project" value="TreeGrafter"/>
</dbReference>
<accession>A0A6S8LR37</accession>
<dbReference type="SUPFAM" id="SSF56112">
    <property type="entry name" value="Protein kinase-like (PK-like)"/>
    <property type="match status" value="1"/>
</dbReference>
<dbReference type="GO" id="GO:0005524">
    <property type="term" value="F:ATP binding"/>
    <property type="evidence" value="ECO:0007669"/>
    <property type="project" value="InterPro"/>
</dbReference>
<keyword evidence="1" id="KW-0175">Coiled coil</keyword>
<dbReference type="Pfam" id="PF00069">
    <property type="entry name" value="Pkinase"/>
    <property type="match status" value="1"/>
</dbReference>
<dbReference type="PROSITE" id="PS50011">
    <property type="entry name" value="PROTEIN_KINASE_DOM"/>
    <property type="match status" value="1"/>
</dbReference>
<protein>
    <recommendedName>
        <fullName evidence="3">Protein kinase domain-containing protein</fullName>
    </recommendedName>
</protein>
<feature type="region of interest" description="Disordered" evidence="2">
    <location>
        <begin position="1308"/>
        <end position="1331"/>
    </location>
</feature>
<name>A0A6S8LR37_DUNTE</name>
<feature type="region of interest" description="Disordered" evidence="2">
    <location>
        <begin position="1233"/>
        <end position="1268"/>
    </location>
</feature>
<dbReference type="GO" id="GO:1990604">
    <property type="term" value="C:IRE1-TRAF2-ASK1 complex"/>
    <property type="evidence" value="ECO:0007669"/>
    <property type="project" value="TreeGrafter"/>
</dbReference>
<evidence type="ECO:0000256" key="1">
    <source>
        <dbReference type="SAM" id="Coils"/>
    </source>
</evidence>
<feature type="compositionally biased region" description="Low complexity" evidence="2">
    <location>
        <begin position="1308"/>
        <end position="1324"/>
    </location>
</feature>
<sequence>MENVILREGRFGQYEQVNDSNLWINWTKQISAEGTTGRDRVPGPGVFYGQIREKDDPDTAYDCVVKCHLSEAFTEESRREVSEKRAAANIKLLKQARSPVHRGKADHDLAYHVVSSYSTEAIEPHGYSGRKRYILQPLELCSANLQNYMMSKGQYSPLPEENNYSVRKQLLKDIVCGLKFVHNKGYSHRKIEPTSILLTEDDQGNLVAKLSDFALVKEDNARYGDTTRLADPGSLGYIAPELQNRKEGDGSYKKSMDIFSLGIVAYQLMAVNCPASEHLPHPFDSQLPDQESTYDRMVRLQVAINEGKLPPKWQDGLDPQDAEACNLIECMLLRDPAMRLDVNEVLQHPFFWTPKERMKHLCDLSTWLRDRPHSLGLKISGIGKARSEQEVVTDALFPTLSVFNTSDWTHLATFDRGVLYSVFKDCQEDSDQQARIGSRSSFLASVVGNVWRHFTENEIKTHCLDAIRMAQPNNVATELSKAAIEDPLLHGAHQDELLAAYFQLKFPKLALMLKTMQEYFPCKDLPQPTKGMSACCRLFYQKHADPGLAEDCLEDSRLRECKKGHDFVVLEKGGKGKGCLKCARQEDHFCSKNYDGVGLLGPPSVPSFSRFAVLKRKESPLVRTLETTYPVLRDMHWSSSLSLTEGLGQADFSTLQAMFDSLPGEVERLLVDLQHTNANFDSLQQEQLSRPAPELQEQAQRLGQQLQVIKTQAAHMGQRQQQQQDGASDVAAGAWQALSAAADQQLQQMCASLSNLLVSSRVLLKKQGGALGVYTIVHSLDGEHNEGSDEYMLAKCWAHYPTPESLVSSAAIPQDADRGGYLLVPVPLKPTQQLRAAMDTMIPSTVPEMWRKLACLGRSRCSKVVRSFLGGESVQCHALHGPSWEPPPCELCHPSRYSGIAACFDHICTSTFHGGYAPVDLRGDAQQQLLHDFELQVDSEVNGIYTSPTCSTDATQKFIFARVADGNTKRRIPLNWSPGQADCVFGAHCLYPVTCPFHHGRLDKPQESLRPLQEQCSECSGCLEAMQCQRLLLELQQEEYEMRCSWCFKSEQLDCCEEDEGQLKLMWQGQLQGLEQQLQRLQGRIEQVQVQLKQLDRDKQQLDHFCSRRIYGWFMASSHPEDLCEGGIQMVLVHPPSKTLRGMVPGLYALSQESSDRFIAAVQHVELPQFSSSYYTVVPLRVYSSKSEDKCARGCSCPDGLACPKDHSPPGMQPCTDQRGPASAAGVRSFKQASMGTGKPSQGGQPKSATTTERGTGAPSSLPCNATSAPSLTGPIAWASSPWHGRQPVATLSASLDKGALMGAPAALGGGAAASSSPPSHAMGVPSSKGAPMGAGLPLHGAQPEAASMGLPGISRVGAGASPSVACPAGTTSNAAAGDEKDSTAASVARGKKGKKKGKVEESFSLAALRGK</sequence>
<feature type="domain" description="Protein kinase" evidence="3">
    <location>
        <begin position="1"/>
        <end position="351"/>
    </location>
</feature>
<feature type="region of interest" description="Disordered" evidence="2">
    <location>
        <begin position="1362"/>
        <end position="1412"/>
    </location>
</feature>
<dbReference type="SMART" id="SM00220">
    <property type="entry name" value="S_TKc"/>
    <property type="match status" value="1"/>
</dbReference>
<feature type="coiled-coil region" evidence="1">
    <location>
        <begin position="1064"/>
        <end position="1098"/>
    </location>
</feature>
<dbReference type="InterPro" id="IPR011009">
    <property type="entry name" value="Kinase-like_dom_sf"/>
</dbReference>
<reference evidence="4" key="1">
    <citation type="submission" date="2021-01" db="EMBL/GenBank/DDBJ databases">
        <authorList>
            <person name="Corre E."/>
            <person name="Pelletier E."/>
            <person name="Niang G."/>
            <person name="Scheremetjew M."/>
            <person name="Finn R."/>
            <person name="Kale V."/>
            <person name="Holt S."/>
            <person name="Cochrane G."/>
            <person name="Meng A."/>
            <person name="Brown T."/>
            <person name="Cohen L."/>
        </authorList>
    </citation>
    <scope>NUCLEOTIDE SEQUENCE</scope>
    <source>
        <strain evidence="4">CCMP1320</strain>
    </source>
</reference>